<feature type="compositionally biased region" description="Low complexity" evidence="1">
    <location>
        <begin position="62"/>
        <end position="72"/>
    </location>
</feature>
<dbReference type="EMBL" id="JAWZYT010002136">
    <property type="protein sequence ID" value="KAK4306415.1"/>
    <property type="molecule type" value="Genomic_DNA"/>
</dbReference>
<reference evidence="2" key="1">
    <citation type="submission" date="2023-11" db="EMBL/GenBank/DDBJ databases">
        <title>Genome assemblies of two species of porcelain crab, Petrolisthes cinctipes and Petrolisthes manimaculis (Anomura: Porcellanidae).</title>
        <authorList>
            <person name="Angst P."/>
        </authorList>
    </citation>
    <scope>NUCLEOTIDE SEQUENCE</scope>
    <source>
        <strain evidence="2">PB745_02</strain>
        <tissue evidence="2">Gill</tissue>
    </source>
</reference>
<proteinExistence type="predicted"/>
<dbReference type="Proteomes" id="UP001292094">
    <property type="component" value="Unassembled WGS sequence"/>
</dbReference>
<evidence type="ECO:0000313" key="3">
    <source>
        <dbReference type="Proteomes" id="UP001292094"/>
    </source>
</evidence>
<keyword evidence="3" id="KW-1185">Reference proteome</keyword>
<sequence length="119" mass="13819">MRGERSQAVQNDNEGVKEYNKCERDNLKRGYELVGDGVCEEEKKLTKPIIPHNPKPTTRQTQQAHHSPQPHNHPQHDRLTHSYTTTFKPCTPHTSYDLPHVTSFSFRLLWDLKISGRGY</sequence>
<name>A0AAE1PFS7_9EUCA</name>
<evidence type="ECO:0000256" key="1">
    <source>
        <dbReference type="SAM" id="MobiDB-lite"/>
    </source>
</evidence>
<accession>A0AAE1PFS7</accession>
<organism evidence="2 3">
    <name type="scientific">Petrolisthes manimaculis</name>
    <dbReference type="NCBI Taxonomy" id="1843537"/>
    <lineage>
        <taxon>Eukaryota</taxon>
        <taxon>Metazoa</taxon>
        <taxon>Ecdysozoa</taxon>
        <taxon>Arthropoda</taxon>
        <taxon>Crustacea</taxon>
        <taxon>Multicrustacea</taxon>
        <taxon>Malacostraca</taxon>
        <taxon>Eumalacostraca</taxon>
        <taxon>Eucarida</taxon>
        <taxon>Decapoda</taxon>
        <taxon>Pleocyemata</taxon>
        <taxon>Anomura</taxon>
        <taxon>Galatheoidea</taxon>
        <taxon>Porcellanidae</taxon>
        <taxon>Petrolisthes</taxon>
    </lineage>
</organism>
<dbReference type="AlphaFoldDB" id="A0AAE1PFS7"/>
<comment type="caution">
    <text evidence="2">The sequence shown here is derived from an EMBL/GenBank/DDBJ whole genome shotgun (WGS) entry which is preliminary data.</text>
</comment>
<evidence type="ECO:0000313" key="2">
    <source>
        <dbReference type="EMBL" id="KAK4306415.1"/>
    </source>
</evidence>
<gene>
    <name evidence="2" type="ORF">Pmani_021757</name>
</gene>
<feature type="region of interest" description="Disordered" evidence="1">
    <location>
        <begin position="44"/>
        <end position="86"/>
    </location>
</feature>
<protein>
    <submittedName>
        <fullName evidence="2">Uncharacterized protein</fullName>
    </submittedName>
</protein>